<reference evidence="4" key="1">
    <citation type="journal article" date="2020" name="mSystems">
        <title>Genome- and Community-Level Interaction Insights into Carbon Utilization and Element Cycling Functions of Hydrothermarchaeota in Hydrothermal Sediment.</title>
        <authorList>
            <person name="Zhou Z."/>
            <person name="Liu Y."/>
            <person name="Xu W."/>
            <person name="Pan J."/>
            <person name="Luo Z.H."/>
            <person name="Li M."/>
        </authorList>
    </citation>
    <scope>NUCLEOTIDE SEQUENCE [LARGE SCALE GENOMIC DNA]</scope>
    <source>
        <strain evidence="4">SpSt-381</strain>
    </source>
</reference>
<comment type="caution">
    <text evidence="4">The sequence shown here is derived from an EMBL/GenBank/DDBJ whole genome shotgun (WGS) entry which is preliminary data.</text>
</comment>
<dbReference type="Pfam" id="PF13860">
    <property type="entry name" value="FlgD_ig"/>
    <property type="match status" value="1"/>
</dbReference>
<dbReference type="SMART" id="SM00710">
    <property type="entry name" value="PbH1"/>
    <property type="match status" value="5"/>
</dbReference>
<name>A0A832I3Y7_UNCEI</name>
<evidence type="ECO:0000259" key="3">
    <source>
        <dbReference type="Pfam" id="PF13860"/>
    </source>
</evidence>
<keyword evidence="2" id="KW-0732">Signal</keyword>
<dbReference type="Gene3D" id="2.60.40.4070">
    <property type="match status" value="1"/>
</dbReference>
<dbReference type="InterPro" id="IPR012334">
    <property type="entry name" value="Pectin_lyas_fold"/>
</dbReference>
<feature type="chain" id="PRO_5032332854" evidence="2">
    <location>
        <begin position="23"/>
        <end position="1294"/>
    </location>
</feature>
<evidence type="ECO:0000256" key="2">
    <source>
        <dbReference type="SAM" id="SignalP"/>
    </source>
</evidence>
<gene>
    <name evidence="4" type="ORF">ENR23_12855</name>
</gene>
<proteinExistence type="predicted"/>
<dbReference type="InterPro" id="IPR011050">
    <property type="entry name" value="Pectin_lyase_fold/virulence"/>
</dbReference>
<feature type="domain" description="FlgD/Vpr Ig-like" evidence="3">
    <location>
        <begin position="1225"/>
        <end position="1281"/>
    </location>
</feature>
<organism evidence="4">
    <name type="scientific">Eiseniibacteriota bacterium</name>
    <dbReference type="NCBI Taxonomy" id="2212470"/>
    <lineage>
        <taxon>Bacteria</taxon>
        <taxon>Candidatus Eiseniibacteriota</taxon>
    </lineage>
</organism>
<feature type="signal peptide" evidence="2">
    <location>
        <begin position="1"/>
        <end position="22"/>
    </location>
</feature>
<dbReference type="Gene3D" id="2.60.40.680">
    <property type="match status" value="1"/>
</dbReference>
<protein>
    <submittedName>
        <fullName evidence="4">T9SS type A sorting domain-containing protein</fullName>
    </submittedName>
</protein>
<dbReference type="InterPro" id="IPR026444">
    <property type="entry name" value="Secre_tail"/>
</dbReference>
<evidence type="ECO:0000313" key="4">
    <source>
        <dbReference type="EMBL" id="HGZ44281.1"/>
    </source>
</evidence>
<accession>A0A832I3Y7</accession>
<feature type="region of interest" description="Disordered" evidence="1">
    <location>
        <begin position="550"/>
        <end position="570"/>
    </location>
</feature>
<dbReference type="SUPFAM" id="SSF51126">
    <property type="entry name" value="Pectin lyase-like"/>
    <property type="match status" value="1"/>
</dbReference>
<dbReference type="InterPro" id="IPR006626">
    <property type="entry name" value="PbH1"/>
</dbReference>
<sequence length="1294" mass="131239">MRWKHTLPAALLALAIATPASAAVQNLVFGSGYAVASYGAPSTARAFTGSGSWYELYPSTKFELYVDVAAQFGTSFTIDQIASITYHTNNNATNPSNVDFYLLLYTQPFVGGDASWYGRRLTAEPYLANGFVPPTAGVWNAYSTSAGANQLTFFDSNHCGNFGFYGAPTLADLQAGPITWNAWPTNLGSGDGVPFDYGAQSVRLLSFQTGSGWAAFEGWLDAITVNLTNGDSYVIDLESAVDPVYANDDWTGAAPGVEVAPGRWIGHNAFATVQDAVTAAVPGGTVHVLDGTYTEQVVVDGKNLTIDGESRAGTVIQSPVSLTQSFSTGPNNFPVVFVKNAADVRVQDLTIDGAGRGNANYRFIGIAWWNAGGKLLNADVKRIEDTPFSGSQHGVGVYANSNTGGPYTLEVGNVAISDFQKNGTVFAAALPPSATSLTVDMHDCVVTGKGATGVTAQNGIQVSGASATLTNNTVTGIGYSGTGWVGTSLLLWGPGAMNVSGGAVTNGQIGAYFIDADGSTSNLDVSLPAMIGQWTEGIVLYNQSTGPAASAAAPARGEGGAARPQPSPMDVDASAAAKAAGDALTAGMTVAISGGCLTGPGTASTWGVDVYSAGGPVTASVSNVEISNWDVGIEVYGSNVSMTANDNAITGNASAGYSGAAGNTHDAQSNWWGAASGPSGAGPGTGDAVIGATVDFTPWLVSGADLNPACGFTPLADNAVTAGPAPGCITPATPCLTIPVNIVRSSSEPMRGFSVDIQLSGGLTLCGSISEGTYLSSVGGTNFQVLSNGGGSYTVDCAILGLPCGAGAPGGLLFTIPVTSALPGGTGTVTVTAVTLRDCDNAPIAGSAGAPLSITIDNVAPAAIAGLAASQVKTGNDADGTTRIALSWPAAEAGATVEVYRAGFGNYPEYDDAPGAGSVPAVPSYPPAGPWVLAGTTTGTSLLDEVGTRDFWYYVAFVVDACGNVSAASNRTNGTLNYHLGDVFAGGNCTGNNLVNTADVSFLGGNYGITLGVSDPLGCLDVGPTTDFSVNARPTTDNRVQFEDLMMFAINYGVVSAPQLAARPVAAAGNAVALRVPALPGVGSTFAVGVDAEFAGGVQGVSVALGWNAAVVEPVSVEAGELLARQATTALALSSEAGAVDLAVFGSGATFAGSGEAARVIFRVKAAGDPAIVIRSLDGRDTHNRRVTLDGGRPVASPDAAAARTALGIAFPNPFGEALSIQWSLKRETAARLAVFDVSGRRVRTLLDGPQAAGSHLVRWDGRGDGGVLLAPGFYVIRLEAGEVVQTKTVRLVR</sequence>
<feature type="compositionally biased region" description="Low complexity" evidence="1">
    <location>
        <begin position="550"/>
        <end position="564"/>
    </location>
</feature>
<dbReference type="NCBIfam" id="TIGR04183">
    <property type="entry name" value="Por_Secre_tail"/>
    <property type="match status" value="1"/>
</dbReference>
<dbReference type="InterPro" id="IPR025965">
    <property type="entry name" value="FlgD/Vpr_Ig-like"/>
</dbReference>
<dbReference type="Gene3D" id="2.160.20.10">
    <property type="entry name" value="Single-stranded right-handed beta-helix, Pectin lyase-like"/>
    <property type="match status" value="1"/>
</dbReference>
<dbReference type="CDD" id="cd08547">
    <property type="entry name" value="Type_II_cohesin"/>
    <property type="match status" value="1"/>
</dbReference>
<evidence type="ECO:0000256" key="1">
    <source>
        <dbReference type="SAM" id="MobiDB-lite"/>
    </source>
</evidence>
<dbReference type="EMBL" id="DSQF01000026">
    <property type="protein sequence ID" value="HGZ44281.1"/>
    <property type="molecule type" value="Genomic_DNA"/>
</dbReference>